<name>E4T7X3_PALPW</name>
<dbReference type="RefSeq" id="WP_013446186.1">
    <property type="nucleotide sequence ID" value="NC_014734.1"/>
</dbReference>
<dbReference type="GO" id="GO:0016052">
    <property type="term" value="P:carbohydrate catabolic process"/>
    <property type="evidence" value="ECO:0007669"/>
    <property type="project" value="TreeGrafter"/>
</dbReference>
<dbReference type="PROSITE" id="PS51904">
    <property type="entry name" value="GLYCOSYL_HYDROL_F25_2"/>
    <property type="match status" value="1"/>
</dbReference>
<dbReference type="InterPro" id="IPR017853">
    <property type="entry name" value="GH"/>
</dbReference>
<comment type="similarity">
    <text evidence="1">Belongs to the glycosyl hydrolase 25 family.</text>
</comment>
<evidence type="ECO:0000256" key="2">
    <source>
        <dbReference type="ARBA" id="ARBA00022801"/>
    </source>
</evidence>
<dbReference type="Pfam" id="PF01183">
    <property type="entry name" value="Glyco_hydro_25"/>
    <property type="match status" value="1"/>
</dbReference>
<sequence length="257" mass="30450">MPKRLISIIFIITFSLLAVSAKRTHKTHKKHKTIHRVQRVQQPTITLNDINPLENVWGIDVSHYQSDIDWEMLGKQKPNFMFIKASEGINNQDTKYLTNYSEARKRRILVGSYHFFSFKSGGKEQANNFLSVAQHKDSDLLPVLDVEFRKKMPKKDFVVTELTNFINTIYEKLGHYPIVYCNYRFYKLYLQENLNEKCKLWIVNYQEKPTCDWAFWQTTDHLKLEGIRGYVDLNMFNGPIASLHEMLYRTTNNKLKF</sequence>
<keyword evidence="2 4" id="KW-0378">Hydrolase</keyword>
<dbReference type="PANTHER" id="PTHR34135">
    <property type="entry name" value="LYSOZYME"/>
    <property type="match status" value="1"/>
</dbReference>
<reference key="1">
    <citation type="submission" date="2010-11" db="EMBL/GenBank/DDBJ databases">
        <title>The complete genome of Paludibacter propionicigenes DSM 17365.</title>
        <authorList>
            <consortium name="US DOE Joint Genome Institute (JGI-PGF)"/>
            <person name="Lucas S."/>
            <person name="Copeland A."/>
            <person name="Lapidus A."/>
            <person name="Bruce D."/>
            <person name="Goodwin L."/>
            <person name="Pitluck S."/>
            <person name="Kyrpides N."/>
            <person name="Mavromatis K."/>
            <person name="Ivanova N."/>
            <person name="Munk A.C."/>
            <person name="Brettin T."/>
            <person name="Detter J.C."/>
            <person name="Han C."/>
            <person name="Tapia R."/>
            <person name="Land M."/>
            <person name="Hauser L."/>
            <person name="Markowitz V."/>
            <person name="Cheng J.-F."/>
            <person name="Hugenholtz P."/>
            <person name="Woyke T."/>
            <person name="Wu D."/>
            <person name="Gronow S."/>
            <person name="Wellnitz S."/>
            <person name="Brambilla E."/>
            <person name="Klenk H.-P."/>
            <person name="Eisen J.A."/>
        </authorList>
    </citation>
    <scope>NUCLEOTIDE SEQUENCE</scope>
    <source>
        <strain>WB4</strain>
    </source>
</reference>
<dbReference type="SMART" id="SM00641">
    <property type="entry name" value="Glyco_25"/>
    <property type="match status" value="1"/>
</dbReference>
<dbReference type="KEGG" id="ppn:Palpr_2687"/>
<evidence type="ECO:0000256" key="1">
    <source>
        <dbReference type="ARBA" id="ARBA00010646"/>
    </source>
</evidence>
<dbReference type="OrthoDB" id="9798192at2"/>
<dbReference type="InterPro" id="IPR002053">
    <property type="entry name" value="Glyco_hydro_25"/>
</dbReference>
<dbReference type="InterPro" id="IPR018077">
    <property type="entry name" value="Glyco_hydro_fam25_subgr"/>
</dbReference>
<dbReference type="AlphaFoldDB" id="E4T7X3"/>
<dbReference type="Gene3D" id="3.20.20.80">
    <property type="entry name" value="Glycosidases"/>
    <property type="match status" value="1"/>
</dbReference>
<dbReference type="GO" id="GO:0016998">
    <property type="term" value="P:cell wall macromolecule catabolic process"/>
    <property type="evidence" value="ECO:0007669"/>
    <property type="project" value="InterPro"/>
</dbReference>
<accession>E4T7X3</accession>
<dbReference type="GO" id="GO:0003796">
    <property type="term" value="F:lysozyme activity"/>
    <property type="evidence" value="ECO:0007669"/>
    <property type="project" value="InterPro"/>
</dbReference>
<dbReference type="HOGENOM" id="CLU_044973_3_0_10"/>
<organism evidence="4 5">
    <name type="scientific">Paludibacter propionicigenes (strain DSM 17365 / JCM 13257 / WB4)</name>
    <dbReference type="NCBI Taxonomy" id="694427"/>
    <lineage>
        <taxon>Bacteria</taxon>
        <taxon>Pseudomonadati</taxon>
        <taxon>Bacteroidota</taxon>
        <taxon>Bacteroidia</taxon>
        <taxon>Bacteroidales</taxon>
        <taxon>Paludibacteraceae</taxon>
        <taxon>Paludibacter</taxon>
    </lineage>
</organism>
<keyword evidence="5" id="KW-1185">Reference proteome</keyword>
<evidence type="ECO:0000313" key="5">
    <source>
        <dbReference type="Proteomes" id="UP000008718"/>
    </source>
</evidence>
<dbReference type="EMBL" id="CP002345">
    <property type="protein sequence ID" value="ADQ80817.1"/>
    <property type="molecule type" value="Genomic_DNA"/>
</dbReference>
<reference evidence="4 5" key="2">
    <citation type="journal article" date="2011" name="Stand. Genomic Sci.">
        <title>Complete genome sequence of Paludibacter propionicigenes type strain (WB4).</title>
        <authorList>
            <person name="Gronow S."/>
            <person name="Munk C."/>
            <person name="Lapidus A."/>
            <person name="Nolan M."/>
            <person name="Lucas S."/>
            <person name="Hammon N."/>
            <person name="Deshpande S."/>
            <person name="Cheng J.F."/>
            <person name="Tapia R."/>
            <person name="Han C."/>
            <person name="Goodwin L."/>
            <person name="Pitluck S."/>
            <person name="Liolios K."/>
            <person name="Ivanova N."/>
            <person name="Mavromatis K."/>
            <person name="Mikhailova N."/>
            <person name="Pati A."/>
            <person name="Chen A."/>
            <person name="Palaniappan K."/>
            <person name="Land M."/>
            <person name="Hauser L."/>
            <person name="Chang Y.J."/>
            <person name="Jeffries C.D."/>
            <person name="Brambilla E."/>
            <person name="Rohde M."/>
            <person name="Goker M."/>
            <person name="Detter J.C."/>
            <person name="Woyke T."/>
            <person name="Bristow J."/>
            <person name="Eisen J.A."/>
            <person name="Markowitz V."/>
            <person name="Hugenholtz P."/>
            <person name="Kyrpides N.C."/>
            <person name="Klenk H.P."/>
        </authorList>
    </citation>
    <scope>NUCLEOTIDE SEQUENCE [LARGE SCALE GENOMIC DNA]</scope>
    <source>
        <strain evidence="5">DSM 17365 / JCM 13257 / WB4</strain>
    </source>
</reference>
<protein>
    <submittedName>
        <fullName evidence="4">Glycoside hydrolase family 25</fullName>
    </submittedName>
</protein>
<dbReference type="GO" id="GO:0009253">
    <property type="term" value="P:peptidoglycan catabolic process"/>
    <property type="evidence" value="ECO:0007669"/>
    <property type="project" value="InterPro"/>
</dbReference>
<dbReference type="Proteomes" id="UP000008718">
    <property type="component" value="Chromosome"/>
</dbReference>
<proteinExistence type="inferred from homology"/>
<evidence type="ECO:0000256" key="3">
    <source>
        <dbReference type="ARBA" id="ARBA00023295"/>
    </source>
</evidence>
<dbReference type="PANTHER" id="PTHR34135:SF2">
    <property type="entry name" value="LYSOZYME"/>
    <property type="match status" value="1"/>
</dbReference>
<dbReference type="CAZy" id="GH25">
    <property type="family name" value="Glycoside Hydrolase Family 25"/>
</dbReference>
<dbReference type="SUPFAM" id="SSF51445">
    <property type="entry name" value="(Trans)glycosidases"/>
    <property type="match status" value="1"/>
</dbReference>
<gene>
    <name evidence="4" type="ordered locus">Palpr_2687</name>
</gene>
<evidence type="ECO:0000313" key="4">
    <source>
        <dbReference type="EMBL" id="ADQ80817.1"/>
    </source>
</evidence>
<dbReference type="CDD" id="cd00599">
    <property type="entry name" value="GH25_muramidase"/>
    <property type="match status" value="1"/>
</dbReference>
<keyword evidence="3" id="KW-0326">Glycosidase</keyword>
<dbReference type="eggNOG" id="COG3757">
    <property type="taxonomic scope" value="Bacteria"/>
</dbReference>